<comment type="caution">
    <text evidence="3">The sequence shown here is derived from an EMBL/GenBank/DDBJ whole genome shotgun (WGS) entry which is preliminary data.</text>
</comment>
<dbReference type="Proteomes" id="UP000053558">
    <property type="component" value="Unassembled WGS sequence"/>
</dbReference>
<evidence type="ECO:0000256" key="1">
    <source>
        <dbReference type="ARBA" id="ARBA00022737"/>
    </source>
</evidence>
<dbReference type="KEGG" id="cput:CONPUDRAFT_59481"/>
<reference evidence="4" key="1">
    <citation type="journal article" date="2012" name="Science">
        <title>The Paleozoic origin of enzymatic lignin decomposition reconstructed from 31 fungal genomes.</title>
        <authorList>
            <person name="Floudas D."/>
            <person name="Binder M."/>
            <person name="Riley R."/>
            <person name="Barry K."/>
            <person name="Blanchette R.A."/>
            <person name="Henrissat B."/>
            <person name="Martinez A.T."/>
            <person name="Otillar R."/>
            <person name="Spatafora J.W."/>
            <person name="Yadav J.S."/>
            <person name="Aerts A."/>
            <person name="Benoit I."/>
            <person name="Boyd A."/>
            <person name="Carlson A."/>
            <person name="Copeland A."/>
            <person name="Coutinho P.M."/>
            <person name="de Vries R.P."/>
            <person name="Ferreira P."/>
            <person name="Findley K."/>
            <person name="Foster B."/>
            <person name="Gaskell J."/>
            <person name="Glotzer D."/>
            <person name="Gorecki P."/>
            <person name="Heitman J."/>
            <person name="Hesse C."/>
            <person name="Hori C."/>
            <person name="Igarashi K."/>
            <person name="Jurgens J.A."/>
            <person name="Kallen N."/>
            <person name="Kersten P."/>
            <person name="Kohler A."/>
            <person name="Kuees U."/>
            <person name="Kumar T.K.A."/>
            <person name="Kuo A."/>
            <person name="LaButti K."/>
            <person name="Larrondo L.F."/>
            <person name="Lindquist E."/>
            <person name="Ling A."/>
            <person name="Lombard V."/>
            <person name="Lucas S."/>
            <person name="Lundell T."/>
            <person name="Martin R."/>
            <person name="McLaughlin D.J."/>
            <person name="Morgenstern I."/>
            <person name="Morin E."/>
            <person name="Murat C."/>
            <person name="Nagy L.G."/>
            <person name="Nolan M."/>
            <person name="Ohm R.A."/>
            <person name="Patyshakuliyeva A."/>
            <person name="Rokas A."/>
            <person name="Ruiz-Duenas F.J."/>
            <person name="Sabat G."/>
            <person name="Salamov A."/>
            <person name="Samejima M."/>
            <person name="Schmutz J."/>
            <person name="Slot J.C."/>
            <person name="St John F."/>
            <person name="Stenlid J."/>
            <person name="Sun H."/>
            <person name="Sun S."/>
            <person name="Syed K."/>
            <person name="Tsang A."/>
            <person name="Wiebenga A."/>
            <person name="Young D."/>
            <person name="Pisabarro A."/>
            <person name="Eastwood D.C."/>
            <person name="Martin F."/>
            <person name="Cullen D."/>
            <person name="Grigoriev I.V."/>
            <person name="Hibbett D.S."/>
        </authorList>
    </citation>
    <scope>NUCLEOTIDE SEQUENCE [LARGE SCALE GENOMIC DNA]</scope>
    <source>
        <strain evidence="4">RWD-64-598 SS2</strain>
    </source>
</reference>
<dbReference type="Pfam" id="PF24883">
    <property type="entry name" value="NPHP3_N"/>
    <property type="match status" value="1"/>
</dbReference>
<evidence type="ECO:0000313" key="4">
    <source>
        <dbReference type="Proteomes" id="UP000053558"/>
    </source>
</evidence>
<sequence>MSATFLASTTGWSNVGGVLGARSLSDDDVWRMLAHQIAPGAEYNSPERQPFPMCLPGTRVKALDTLETVLTQTDRKVVWFFGGPGSGKSSIAYSIADRLRSQNRLAATFFFSRKHLNRSNTDRVFLTIGYQIGLLHHQAKSRIIRAIRHDPTLLESHKSRGDQLERLVAEPLRSL</sequence>
<evidence type="ECO:0000259" key="2">
    <source>
        <dbReference type="Pfam" id="PF24883"/>
    </source>
</evidence>
<gene>
    <name evidence="3" type="ORF">CONPUDRAFT_59481</name>
</gene>
<organism evidence="3 4">
    <name type="scientific">Coniophora puteana (strain RWD-64-598)</name>
    <name type="common">Brown rot fungus</name>
    <dbReference type="NCBI Taxonomy" id="741705"/>
    <lineage>
        <taxon>Eukaryota</taxon>
        <taxon>Fungi</taxon>
        <taxon>Dikarya</taxon>
        <taxon>Basidiomycota</taxon>
        <taxon>Agaricomycotina</taxon>
        <taxon>Agaricomycetes</taxon>
        <taxon>Agaricomycetidae</taxon>
        <taxon>Boletales</taxon>
        <taxon>Coniophorineae</taxon>
        <taxon>Coniophoraceae</taxon>
        <taxon>Coniophora</taxon>
    </lineage>
</organism>
<dbReference type="OrthoDB" id="2928561at2759"/>
<dbReference type="SUPFAM" id="SSF52540">
    <property type="entry name" value="P-loop containing nucleoside triphosphate hydrolases"/>
    <property type="match status" value="1"/>
</dbReference>
<dbReference type="GeneID" id="19208038"/>
<evidence type="ECO:0000313" key="3">
    <source>
        <dbReference type="EMBL" id="EIW79007.1"/>
    </source>
</evidence>
<dbReference type="Gene3D" id="3.40.50.300">
    <property type="entry name" value="P-loop containing nucleotide triphosphate hydrolases"/>
    <property type="match status" value="1"/>
</dbReference>
<dbReference type="RefSeq" id="XP_007770452.1">
    <property type="nucleotide sequence ID" value="XM_007772262.1"/>
</dbReference>
<keyword evidence="4" id="KW-1185">Reference proteome</keyword>
<dbReference type="AlphaFoldDB" id="A0A5M3MJ44"/>
<dbReference type="InterPro" id="IPR056884">
    <property type="entry name" value="NPHP3-like_N"/>
</dbReference>
<accession>A0A5M3MJ44</accession>
<proteinExistence type="predicted"/>
<feature type="non-terminal residue" evidence="3">
    <location>
        <position position="175"/>
    </location>
</feature>
<protein>
    <recommendedName>
        <fullName evidence="2">Nephrocystin 3-like N-terminal domain-containing protein</fullName>
    </recommendedName>
</protein>
<feature type="domain" description="Nephrocystin 3-like N-terminal" evidence="2">
    <location>
        <begin position="68"/>
        <end position="167"/>
    </location>
</feature>
<name>A0A5M3MJ44_CONPW</name>
<keyword evidence="1" id="KW-0677">Repeat</keyword>
<dbReference type="OMA" id="WIEGHSH"/>
<dbReference type="EMBL" id="JH711581">
    <property type="protein sequence ID" value="EIW79007.1"/>
    <property type="molecule type" value="Genomic_DNA"/>
</dbReference>
<dbReference type="InterPro" id="IPR027417">
    <property type="entry name" value="P-loop_NTPase"/>
</dbReference>